<name>A0A835GKL1_SPOEX</name>
<accession>A0A835GKL1</accession>
<dbReference type="FunFam" id="3.90.79.10:FF:000019">
    <property type="entry name" value="Thiamin pyrophosphokinase, putative"/>
    <property type="match status" value="1"/>
</dbReference>
<dbReference type="AlphaFoldDB" id="A0A835GKL1"/>
<organism evidence="2 3">
    <name type="scientific">Spodoptera exigua</name>
    <name type="common">Beet armyworm</name>
    <name type="synonym">Noctua fulgens</name>
    <dbReference type="NCBI Taxonomy" id="7107"/>
    <lineage>
        <taxon>Eukaryota</taxon>
        <taxon>Metazoa</taxon>
        <taxon>Ecdysozoa</taxon>
        <taxon>Arthropoda</taxon>
        <taxon>Hexapoda</taxon>
        <taxon>Insecta</taxon>
        <taxon>Pterygota</taxon>
        <taxon>Neoptera</taxon>
        <taxon>Endopterygota</taxon>
        <taxon>Lepidoptera</taxon>
        <taxon>Glossata</taxon>
        <taxon>Ditrysia</taxon>
        <taxon>Noctuoidea</taxon>
        <taxon>Noctuidae</taxon>
        <taxon>Amphipyrinae</taxon>
        <taxon>Spodoptera</taxon>
    </lineage>
</organism>
<dbReference type="PROSITE" id="PS51462">
    <property type="entry name" value="NUDIX"/>
    <property type="match status" value="1"/>
</dbReference>
<evidence type="ECO:0000313" key="2">
    <source>
        <dbReference type="EMBL" id="KAF9417845.1"/>
    </source>
</evidence>
<keyword evidence="3" id="KW-1185">Reference proteome</keyword>
<dbReference type="InterPro" id="IPR015797">
    <property type="entry name" value="NUDIX_hydrolase-like_dom_sf"/>
</dbReference>
<comment type="caution">
    <text evidence="2">The sequence shown here is derived from an EMBL/GenBank/DDBJ whole genome shotgun (WGS) entry which is preliminary data.</text>
</comment>
<dbReference type="EMBL" id="JACKWZ010000064">
    <property type="protein sequence ID" value="KAF9417845.1"/>
    <property type="molecule type" value="Genomic_DNA"/>
</dbReference>
<feature type="domain" description="Nudix hydrolase" evidence="1">
    <location>
        <begin position="148"/>
        <end position="289"/>
    </location>
</feature>
<evidence type="ECO:0000313" key="3">
    <source>
        <dbReference type="Proteomes" id="UP000648187"/>
    </source>
</evidence>
<dbReference type="GO" id="GO:0044715">
    <property type="term" value="F:8-oxo-dGDP phosphatase activity"/>
    <property type="evidence" value="ECO:0007669"/>
    <property type="project" value="UniProtKB-ARBA"/>
</dbReference>
<feature type="non-terminal residue" evidence="2">
    <location>
        <position position="344"/>
    </location>
</feature>
<reference evidence="2" key="1">
    <citation type="submission" date="2020-08" db="EMBL/GenBank/DDBJ databases">
        <title>Spodoptera exigua strain:BAW_Kor-Di-RS1 Genome sequencing and assembly.</title>
        <authorList>
            <person name="Kim J."/>
            <person name="Nam H.Y."/>
            <person name="Kwon M."/>
            <person name="Choi J.H."/>
            <person name="Cho S.R."/>
            <person name="Kim G.-H."/>
        </authorList>
    </citation>
    <scope>NUCLEOTIDE SEQUENCE</scope>
    <source>
        <strain evidence="2">BAW_Kor-Di-RS1</strain>
        <tissue evidence="2">Whole-body</tissue>
    </source>
</reference>
<dbReference type="Proteomes" id="UP000648187">
    <property type="component" value="Unassembled WGS sequence"/>
</dbReference>
<dbReference type="SUPFAM" id="SSF55811">
    <property type="entry name" value="Nudix"/>
    <property type="match status" value="1"/>
</dbReference>
<dbReference type="Pfam" id="PF00293">
    <property type="entry name" value="NUDIX"/>
    <property type="match status" value="1"/>
</dbReference>
<dbReference type="PANTHER" id="PTHR13622:SF8">
    <property type="entry name" value="THIAMIN PYROPHOSPHOKINASE 1"/>
    <property type="match status" value="1"/>
</dbReference>
<dbReference type="PANTHER" id="PTHR13622">
    <property type="entry name" value="THIAMIN PYROPHOSPHOKINASE"/>
    <property type="match status" value="1"/>
</dbReference>
<evidence type="ECO:0000259" key="1">
    <source>
        <dbReference type="PROSITE" id="PS51462"/>
    </source>
</evidence>
<sequence>TYLVLTIAWRSNMKNMYSSAQNNISDLLKLAKKFNCFYLSGLHQGVCKPFIVAGYQVGLIRPDVMKYLIRFPEVFRITGKYVELNPAFRDYKERTTKVADVLQSLRKENDICALKGWRDECFGVTTPLHPESLLEMDRSAMCLFGIRSYGVSVTGYVNHPTKGLCIWLQQRSFTKQTWPGKWDCFVSGGLAVGYGILETTIKEAAEEASVEGELVKKLVPAGCVSFYFESERGLFPNTEYVYDLELPLDFMPQNADGEVENFELLTAEECIQRALTPQFKTTSAPVLLDFLIRKGYINPENEPHYRNLVELLHVPLQTIYNWPCTSAFAALATNGDGTEIHQTN</sequence>
<dbReference type="CDD" id="cd03676">
    <property type="entry name" value="NUDIX_Tnr3_like"/>
    <property type="match status" value="1"/>
</dbReference>
<gene>
    <name evidence="2" type="ORF">HW555_005142</name>
</gene>
<dbReference type="InterPro" id="IPR031804">
    <property type="entry name" value="DUF4743"/>
</dbReference>
<dbReference type="Gene3D" id="3.90.79.10">
    <property type="entry name" value="Nucleoside Triphosphate Pyrophosphohydrolase"/>
    <property type="match status" value="1"/>
</dbReference>
<proteinExistence type="predicted"/>
<dbReference type="InterPro" id="IPR000086">
    <property type="entry name" value="NUDIX_hydrolase_dom"/>
</dbReference>
<protein>
    <recommendedName>
        <fullName evidence="1">Nudix hydrolase domain-containing protein</fullName>
    </recommendedName>
</protein>
<dbReference type="Pfam" id="PF15916">
    <property type="entry name" value="DUF4743"/>
    <property type="match status" value="1"/>
</dbReference>